<dbReference type="GO" id="GO:0003700">
    <property type="term" value="F:DNA-binding transcription factor activity"/>
    <property type="evidence" value="ECO:0007669"/>
    <property type="project" value="InterPro"/>
</dbReference>
<proteinExistence type="inferred from homology"/>
<comment type="caution">
    <text evidence="6">The sequence shown here is derived from an EMBL/GenBank/DDBJ whole genome shotgun (WGS) entry which is preliminary data.</text>
</comment>
<organism evidence="6 7">
    <name type="scientific">Rapidithrix thailandica</name>
    <dbReference type="NCBI Taxonomy" id="413964"/>
    <lineage>
        <taxon>Bacteria</taxon>
        <taxon>Pseudomonadati</taxon>
        <taxon>Bacteroidota</taxon>
        <taxon>Cytophagia</taxon>
        <taxon>Cytophagales</taxon>
        <taxon>Flammeovirgaceae</taxon>
        <taxon>Rapidithrix</taxon>
    </lineage>
</organism>
<protein>
    <submittedName>
        <fullName evidence="6">LysR family transcriptional regulator</fullName>
    </submittedName>
</protein>
<evidence type="ECO:0000313" key="6">
    <source>
        <dbReference type="EMBL" id="MEN7546806.1"/>
    </source>
</evidence>
<gene>
    <name evidence="6" type="ORF">AAG747_02725</name>
</gene>
<feature type="domain" description="HTH lysR-type" evidence="5">
    <location>
        <begin position="1"/>
        <end position="58"/>
    </location>
</feature>
<dbReference type="FunFam" id="1.10.10.10:FF:000001">
    <property type="entry name" value="LysR family transcriptional regulator"/>
    <property type="match status" value="1"/>
</dbReference>
<dbReference type="RefSeq" id="WP_346819587.1">
    <property type="nucleotide sequence ID" value="NZ_JBDKWZ010000001.1"/>
</dbReference>
<dbReference type="Pfam" id="PF03466">
    <property type="entry name" value="LysR_substrate"/>
    <property type="match status" value="1"/>
</dbReference>
<dbReference type="InterPro" id="IPR036388">
    <property type="entry name" value="WH-like_DNA-bd_sf"/>
</dbReference>
<dbReference type="SUPFAM" id="SSF53850">
    <property type="entry name" value="Periplasmic binding protein-like II"/>
    <property type="match status" value="1"/>
</dbReference>
<dbReference type="PANTHER" id="PTHR30126">
    <property type="entry name" value="HTH-TYPE TRANSCRIPTIONAL REGULATOR"/>
    <property type="match status" value="1"/>
</dbReference>
<dbReference type="InterPro" id="IPR036390">
    <property type="entry name" value="WH_DNA-bd_sf"/>
</dbReference>
<dbReference type="Proteomes" id="UP001403385">
    <property type="component" value="Unassembled WGS sequence"/>
</dbReference>
<evidence type="ECO:0000256" key="3">
    <source>
        <dbReference type="ARBA" id="ARBA00023125"/>
    </source>
</evidence>
<dbReference type="Gene3D" id="1.10.10.10">
    <property type="entry name" value="Winged helix-like DNA-binding domain superfamily/Winged helix DNA-binding domain"/>
    <property type="match status" value="1"/>
</dbReference>
<reference evidence="6 7" key="1">
    <citation type="submission" date="2024-04" db="EMBL/GenBank/DDBJ databases">
        <title>Novel genus in family Flammeovirgaceae.</title>
        <authorList>
            <person name="Nguyen T.H."/>
            <person name="Vuong T.Q."/>
            <person name="Le H."/>
            <person name="Kim S.-G."/>
        </authorList>
    </citation>
    <scope>NUCLEOTIDE SEQUENCE [LARGE SCALE GENOMIC DNA]</scope>
    <source>
        <strain evidence="6 7">JCM 23209</strain>
    </source>
</reference>
<dbReference type="PRINTS" id="PR00039">
    <property type="entry name" value="HTHLYSR"/>
</dbReference>
<evidence type="ECO:0000256" key="1">
    <source>
        <dbReference type="ARBA" id="ARBA00009437"/>
    </source>
</evidence>
<keyword evidence="7" id="KW-1185">Reference proteome</keyword>
<keyword evidence="3" id="KW-0238">DNA-binding</keyword>
<evidence type="ECO:0000256" key="4">
    <source>
        <dbReference type="ARBA" id="ARBA00023163"/>
    </source>
</evidence>
<dbReference type="PANTHER" id="PTHR30126:SF39">
    <property type="entry name" value="HTH-TYPE TRANSCRIPTIONAL REGULATOR CYSL"/>
    <property type="match status" value="1"/>
</dbReference>
<dbReference type="Gene3D" id="3.40.190.290">
    <property type="match status" value="1"/>
</dbReference>
<evidence type="ECO:0000256" key="2">
    <source>
        <dbReference type="ARBA" id="ARBA00023015"/>
    </source>
</evidence>
<dbReference type="Pfam" id="PF00126">
    <property type="entry name" value="HTH_1"/>
    <property type="match status" value="1"/>
</dbReference>
<name>A0AAW9S795_9BACT</name>
<accession>A0AAW9S795</accession>
<dbReference type="EMBL" id="JBDKWZ010000001">
    <property type="protein sequence ID" value="MEN7546806.1"/>
    <property type="molecule type" value="Genomic_DNA"/>
</dbReference>
<evidence type="ECO:0000259" key="5">
    <source>
        <dbReference type="PROSITE" id="PS50931"/>
    </source>
</evidence>
<dbReference type="SUPFAM" id="SSF46785">
    <property type="entry name" value="Winged helix' DNA-binding domain"/>
    <property type="match status" value="1"/>
</dbReference>
<dbReference type="InterPro" id="IPR000847">
    <property type="entry name" value="LysR_HTH_N"/>
</dbReference>
<dbReference type="AlphaFoldDB" id="A0AAW9S795"/>
<comment type="similarity">
    <text evidence="1">Belongs to the LysR transcriptional regulatory family.</text>
</comment>
<dbReference type="InterPro" id="IPR005119">
    <property type="entry name" value="LysR_subst-bd"/>
</dbReference>
<evidence type="ECO:0000313" key="7">
    <source>
        <dbReference type="Proteomes" id="UP001403385"/>
    </source>
</evidence>
<dbReference type="GO" id="GO:0000976">
    <property type="term" value="F:transcription cis-regulatory region binding"/>
    <property type="evidence" value="ECO:0007669"/>
    <property type="project" value="TreeGrafter"/>
</dbReference>
<keyword evidence="2" id="KW-0805">Transcription regulation</keyword>
<sequence length="297" mass="33830">MQDFKYKVFYSVAKNLSFTKAAKELFITQPAVSKHIRELEKYFGLRLFDRDANKITLTPAGRTLLKHSEELLKIHRQIEFDLNLLKNQTAGNLRIGASTTIAQYVLPPLLARFHQAFPDIQLSLINDNTENIQRAVLQEHIDLGIIEGKSRKKELKYTFFLNDELVAITHYHSQLAHLQEISLQALSRYPLVLRERGSGTLEVIEDALQQEGLSLSDLQIAMYLGSTESIKSYLAHANCIGIVSISSISKDLLAGKFKLIEFKDFSLHRTFEFVRNQGDSQGLAAAFMDYARQNHNF</sequence>
<dbReference type="PROSITE" id="PS50931">
    <property type="entry name" value="HTH_LYSR"/>
    <property type="match status" value="1"/>
</dbReference>
<keyword evidence="4" id="KW-0804">Transcription</keyword>